<comment type="subcellular location">
    <subcellularLocation>
        <location evidence="1">Cell outer membrane</location>
    </subcellularLocation>
</comment>
<dbReference type="Gene3D" id="2.40.170.20">
    <property type="entry name" value="TonB-dependent receptor, beta-barrel domain"/>
    <property type="match status" value="1"/>
</dbReference>
<dbReference type="EMBL" id="QGTS01000008">
    <property type="protein sequence ID" value="PWW07583.1"/>
    <property type="molecule type" value="Genomic_DNA"/>
</dbReference>
<sequence>MVVQMLSNSRAERACTIGNISDDFVSDRINVDKASMRSVESTFGWKIPLNPRWTANYTFTQSEQ</sequence>
<evidence type="ECO:0000313" key="4">
    <source>
        <dbReference type="EMBL" id="PWW07583.1"/>
    </source>
</evidence>
<reference evidence="4 5" key="1">
    <citation type="submission" date="2018-05" db="EMBL/GenBank/DDBJ databases">
        <title>Genomic Encyclopedia of Type Strains, Phase IV (KMG-IV): sequencing the most valuable type-strain genomes for metagenomic binning, comparative biology and taxonomic classification.</title>
        <authorList>
            <person name="Goeker M."/>
        </authorList>
    </citation>
    <scope>NUCLEOTIDE SEQUENCE [LARGE SCALE GENOMIC DNA]</scope>
    <source>
        <strain evidence="4 5">DSM 19579</strain>
    </source>
</reference>
<evidence type="ECO:0000256" key="3">
    <source>
        <dbReference type="ARBA" id="ARBA00023237"/>
    </source>
</evidence>
<dbReference type="Proteomes" id="UP000246744">
    <property type="component" value="Unassembled WGS sequence"/>
</dbReference>
<keyword evidence="5" id="KW-1185">Reference proteome</keyword>
<protein>
    <submittedName>
        <fullName evidence="4">Uncharacterized protein</fullName>
    </submittedName>
</protein>
<proteinExistence type="predicted"/>
<evidence type="ECO:0000256" key="2">
    <source>
        <dbReference type="ARBA" id="ARBA00023136"/>
    </source>
</evidence>
<evidence type="ECO:0000313" key="5">
    <source>
        <dbReference type="Proteomes" id="UP000246744"/>
    </source>
</evidence>
<name>A0A317Q251_9ENTR</name>
<comment type="caution">
    <text evidence="4">The sequence shown here is derived from an EMBL/GenBank/DDBJ whole genome shotgun (WGS) entry which is preliminary data.</text>
</comment>
<gene>
    <name evidence="4" type="ORF">DES37_1086</name>
</gene>
<evidence type="ECO:0000256" key="1">
    <source>
        <dbReference type="ARBA" id="ARBA00004442"/>
    </source>
</evidence>
<organism evidence="4 5">
    <name type="scientific">Mangrovibacter plantisponsor</name>
    <dbReference type="NCBI Taxonomy" id="451513"/>
    <lineage>
        <taxon>Bacteria</taxon>
        <taxon>Pseudomonadati</taxon>
        <taxon>Pseudomonadota</taxon>
        <taxon>Gammaproteobacteria</taxon>
        <taxon>Enterobacterales</taxon>
        <taxon>Enterobacteriaceae</taxon>
        <taxon>Mangrovibacter</taxon>
    </lineage>
</organism>
<keyword evidence="3" id="KW-0998">Cell outer membrane</keyword>
<keyword evidence="2" id="KW-0472">Membrane</keyword>
<dbReference type="AlphaFoldDB" id="A0A317Q251"/>
<dbReference type="GO" id="GO:0009279">
    <property type="term" value="C:cell outer membrane"/>
    <property type="evidence" value="ECO:0007669"/>
    <property type="project" value="UniProtKB-SubCell"/>
</dbReference>
<dbReference type="InterPro" id="IPR036942">
    <property type="entry name" value="Beta-barrel_TonB_sf"/>
</dbReference>
<accession>A0A317Q251</accession>